<keyword evidence="11" id="KW-1185">Reference proteome</keyword>
<dbReference type="FunFam" id="3.40.50.300:FF:003010">
    <property type="entry name" value="Teichoic acids export ATP-binding protein TagH"/>
    <property type="match status" value="1"/>
</dbReference>
<dbReference type="Proteomes" id="UP001141183">
    <property type="component" value="Unassembled WGS sequence"/>
</dbReference>
<dbReference type="Pfam" id="PF00005">
    <property type="entry name" value="ABC_tran"/>
    <property type="match status" value="1"/>
</dbReference>
<sequence>MEENKYSIIAKNISKGYKMYSSPKEKLLDLILPKGAGKTFYALKDISFKVEKGDVVGLLGLNGSGKSTLSNILGGVSMPTSGEIEINGEASLIAIGIGMNNFLSGIENIELKALMMGYKKDEIEEIKQEIIDFADIGEFINQPLRTYSSGMRSRLGFAISVYTNPDILVIDEALSVGDPTFTQKCLDKMNEFKESGKTIFFVSHSLPQIRKFCNKAIWLEYGRLREYGDVDSVLPKYQGYINEINKMSEAQKVEYKKNVLKNQEHSLLKDFKLVDNNLKKFVPKGKVIKSVTLINNENIVKEEFFNIDLSTFSFGFIPSIIRKRYENAIFILILQILNFLIVSFPYSIITNFIVTGIVSIFTSRGYIDYLIEEKKFIPYNIWEKINSNEGKKVKNKIHNQNKVKKLIAIASILFVAFASVFSVSYTIKKDFAILNSEKINVKDYMIIVTSNVKNEETIDSLLILNSKGSESLNGVVYPGKIQVSYKNNTDQLSKLANLKDIDGLKKILENNFKVKVSDYIVINKEDLRNKDAKYIEIYEEILSNILTLEDKDFEKKVDEIIGKYPQINKELLNDFYNDFNNKQVSITEVKYKTVLLRDLVEVAVLQALDMTDKGEYEFITIDTRILQNNSIIKNINKKYEEYLNESPKDEVIENEATDVRNDLYEDIDEPILNNQWEAPPSNSGGTTEIPPSNSGGESTEVPPSNNGGGTTEIPPSNNGGETTETPPSNNGEGTTETPPSNNGEGTTEIPPSGDENVGGVEIPPSNNENS</sequence>
<feature type="transmembrane region" description="Helical" evidence="8">
    <location>
        <begin position="406"/>
        <end position="427"/>
    </location>
</feature>
<dbReference type="NCBIfam" id="NF010066">
    <property type="entry name" value="PRK13546.1"/>
    <property type="match status" value="1"/>
</dbReference>
<dbReference type="RefSeq" id="WP_142418661.1">
    <property type="nucleotide sequence ID" value="NZ_JAMRYU010000007.1"/>
</dbReference>
<dbReference type="PROSITE" id="PS50893">
    <property type="entry name" value="ABC_TRANSPORTER_2"/>
    <property type="match status" value="1"/>
</dbReference>
<protein>
    <submittedName>
        <fullName evidence="10">Teichoic acids export ABC transporter ATP-binding subunit TagH</fullName>
    </submittedName>
</protein>
<organism evidence="10 11">
    <name type="scientific">Clostridium tertium</name>
    <dbReference type="NCBI Taxonomy" id="1559"/>
    <lineage>
        <taxon>Bacteria</taxon>
        <taxon>Bacillati</taxon>
        <taxon>Bacillota</taxon>
        <taxon>Clostridia</taxon>
        <taxon>Eubacteriales</taxon>
        <taxon>Clostridiaceae</taxon>
        <taxon>Clostridium</taxon>
    </lineage>
</organism>
<dbReference type="PANTHER" id="PTHR46743:SF2">
    <property type="entry name" value="TEICHOIC ACIDS EXPORT ATP-BINDING PROTEIN TAGH"/>
    <property type="match status" value="1"/>
</dbReference>
<keyword evidence="8" id="KW-0812">Transmembrane</keyword>
<keyword evidence="8" id="KW-1133">Transmembrane helix</keyword>
<dbReference type="AlphaFoldDB" id="A0A9X4B2F2"/>
<dbReference type="Gene3D" id="3.40.50.300">
    <property type="entry name" value="P-loop containing nucleotide triphosphate hydrolases"/>
    <property type="match status" value="1"/>
</dbReference>
<dbReference type="GO" id="GO:0140359">
    <property type="term" value="F:ABC-type transporter activity"/>
    <property type="evidence" value="ECO:0007669"/>
    <property type="project" value="InterPro"/>
</dbReference>
<evidence type="ECO:0000256" key="1">
    <source>
        <dbReference type="ARBA" id="ARBA00005417"/>
    </source>
</evidence>
<reference evidence="10" key="1">
    <citation type="submission" date="2022-05" db="EMBL/GenBank/DDBJ databases">
        <title>Draft genome sequence of Clostridium tertium strain CP3 isolated from Peru.</title>
        <authorList>
            <person name="Hurtado R."/>
            <person name="Lima L."/>
            <person name="Sousa T."/>
            <person name="Jaiswal A.K."/>
            <person name="Tiwari S."/>
            <person name="Maturrano L."/>
            <person name="Brenig B."/>
            <person name="Azevedo V."/>
        </authorList>
    </citation>
    <scope>NUCLEOTIDE SEQUENCE</scope>
    <source>
        <strain evidence="10">CP3</strain>
    </source>
</reference>
<dbReference type="PROSITE" id="PS00211">
    <property type="entry name" value="ABC_TRANSPORTER_1"/>
    <property type="match status" value="1"/>
</dbReference>
<comment type="caution">
    <text evidence="10">The sequence shown here is derived from an EMBL/GenBank/DDBJ whole genome shotgun (WGS) entry which is preliminary data.</text>
</comment>
<dbReference type="GO" id="GO:0005524">
    <property type="term" value="F:ATP binding"/>
    <property type="evidence" value="ECO:0007669"/>
    <property type="project" value="UniProtKB-KW"/>
</dbReference>
<proteinExistence type="inferred from homology"/>
<dbReference type="GO" id="GO:0016020">
    <property type="term" value="C:membrane"/>
    <property type="evidence" value="ECO:0007669"/>
    <property type="project" value="InterPro"/>
</dbReference>
<dbReference type="PANTHER" id="PTHR46743">
    <property type="entry name" value="TEICHOIC ACIDS EXPORT ATP-BINDING PROTEIN TAGH"/>
    <property type="match status" value="1"/>
</dbReference>
<evidence type="ECO:0000313" key="10">
    <source>
        <dbReference type="EMBL" id="MDC4240158.1"/>
    </source>
</evidence>
<dbReference type="GO" id="GO:0016887">
    <property type="term" value="F:ATP hydrolysis activity"/>
    <property type="evidence" value="ECO:0007669"/>
    <property type="project" value="InterPro"/>
</dbReference>
<evidence type="ECO:0000256" key="3">
    <source>
        <dbReference type="ARBA" id="ARBA00022475"/>
    </source>
</evidence>
<feature type="region of interest" description="Disordered" evidence="7">
    <location>
        <begin position="667"/>
        <end position="770"/>
    </location>
</feature>
<evidence type="ECO:0000256" key="6">
    <source>
        <dbReference type="ARBA" id="ARBA00023136"/>
    </source>
</evidence>
<dbReference type="SUPFAM" id="SSF52540">
    <property type="entry name" value="P-loop containing nucleoside triphosphate hydrolases"/>
    <property type="match status" value="1"/>
</dbReference>
<dbReference type="InterPro" id="IPR050683">
    <property type="entry name" value="Bact_Polysacc_Export_ATP-bd"/>
</dbReference>
<evidence type="ECO:0000256" key="5">
    <source>
        <dbReference type="ARBA" id="ARBA00022840"/>
    </source>
</evidence>
<dbReference type="InterPro" id="IPR003439">
    <property type="entry name" value="ABC_transporter-like_ATP-bd"/>
</dbReference>
<evidence type="ECO:0000256" key="2">
    <source>
        <dbReference type="ARBA" id="ARBA00022448"/>
    </source>
</evidence>
<comment type="similarity">
    <text evidence="1">Belongs to the ABC transporter superfamily.</text>
</comment>
<feature type="compositionally biased region" description="Polar residues" evidence="7">
    <location>
        <begin position="713"/>
        <end position="745"/>
    </location>
</feature>
<dbReference type="CDD" id="cd03220">
    <property type="entry name" value="ABC_KpsT_Wzt"/>
    <property type="match status" value="1"/>
</dbReference>
<keyword evidence="2" id="KW-0813">Transport</keyword>
<keyword evidence="4" id="KW-0547">Nucleotide-binding</keyword>
<evidence type="ECO:0000313" key="11">
    <source>
        <dbReference type="Proteomes" id="UP001141183"/>
    </source>
</evidence>
<gene>
    <name evidence="10" type="primary">tagH</name>
    <name evidence="10" type="ORF">NE398_08270</name>
</gene>
<dbReference type="InterPro" id="IPR017871">
    <property type="entry name" value="ABC_transporter-like_CS"/>
</dbReference>
<evidence type="ECO:0000256" key="8">
    <source>
        <dbReference type="SAM" id="Phobius"/>
    </source>
</evidence>
<keyword evidence="3" id="KW-1003">Cell membrane</keyword>
<evidence type="ECO:0000256" key="7">
    <source>
        <dbReference type="SAM" id="MobiDB-lite"/>
    </source>
</evidence>
<feature type="domain" description="ABC transporter" evidence="9">
    <location>
        <begin position="25"/>
        <end position="246"/>
    </location>
</feature>
<dbReference type="InterPro" id="IPR003593">
    <property type="entry name" value="AAA+_ATPase"/>
</dbReference>
<keyword evidence="5 10" id="KW-0067">ATP-binding</keyword>
<evidence type="ECO:0000259" key="9">
    <source>
        <dbReference type="PROSITE" id="PS50893"/>
    </source>
</evidence>
<dbReference type="InterPro" id="IPR015860">
    <property type="entry name" value="ABC_transpr_TagH-like"/>
</dbReference>
<dbReference type="SMART" id="SM00382">
    <property type="entry name" value="AAA"/>
    <property type="match status" value="1"/>
</dbReference>
<keyword evidence="6 8" id="KW-0472">Membrane</keyword>
<name>A0A9X4B2F2_9CLOT</name>
<dbReference type="InterPro" id="IPR027417">
    <property type="entry name" value="P-loop_NTPase"/>
</dbReference>
<evidence type="ECO:0000256" key="4">
    <source>
        <dbReference type="ARBA" id="ARBA00022741"/>
    </source>
</evidence>
<feature type="compositionally biased region" description="Polar residues" evidence="7">
    <location>
        <begin position="672"/>
        <end position="705"/>
    </location>
</feature>
<accession>A0A9X4B2F2</accession>
<dbReference type="EMBL" id="JAMRYU010000007">
    <property type="protein sequence ID" value="MDC4240158.1"/>
    <property type="molecule type" value="Genomic_DNA"/>
</dbReference>